<dbReference type="WBParaSite" id="JU765_v2.g19518.t1">
    <property type="protein sequence ID" value="JU765_v2.g19518.t1"/>
    <property type="gene ID" value="JU765_v2.g19518"/>
</dbReference>
<evidence type="ECO:0000313" key="1">
    <source>
        <dbReference type="Proteomes" id="UP000887576"/>
    </source>
</evidence>
<name>A0AC34QUN7_9BILA</name>
<evidence type="ECO:0000313" key="2">
    <source>
        <dbReference type="WBParaSite" id="JU765_v2.g19518.t1"/>
    </source>
</evidence>
<sequence>MGKIVKNGSLTSTPLRANVLTTGLILIAANVAIISFLIAVNDIQIPIRPTVDWMIENLYEIEFVKYAVETIRKSVGLSSLSFKSSIKSHSDHVGKILTDSNELSIFTKEQLALFDGSRPSKPIYLALLGRIYDVSKGKKHYAPGGGYHFFAGKDATRAFVTGDFSESGLSDGVHGLSEQELLSILDWVKFYEKDYQAVGVVEGAYYDHKGQPTQHLIEVKEQLEKAISWKEKQLKENEVFPPCNSEWSKDKGGRVWCTTKSGGINRDWAGVPRKLFNSKSKSYRCACVKNFGHALASDIKGNRGDLDNPSLKEYNDCSPTANSCKVQSE</sequence>
<reference evidence="2" key="1">
    <citation type="submission" date="2022-11" db="UniProtKB">
        <authorList>
            <consortium name="WormBaseParasite"/>
        </authorList>
    </citation>
    <scope>IDENTIFICATION</scope>
</reference>
<organism evidence="1 2">
    <name type="scientific">Panagrolaimus sp. JU765</name>
    <dbReference type="NCBI Taxonomy" id="591449"/>
    <lineage>
        <taxon>Eukaryota</taxon>
        <taxon>Metazoa</taxon>
        <taxon>Ecdysozoa</taxon>
        <taxon>Nematoda</taxon>
        <taxon>Chromadorea</taxon>
        <taxon>Rhabditida</taxon>
        <taxon>Tylenchina</taxon>
        <taxon>Panagrolaimomorpha</taxon>
        <taxon>Panagrolaimoidea</taxon>
        <taxon>Panagrolaimidae</taxon>
        <taxon>Panagrolaimus</taxon>
    </lineage>
</organism>
<protein>
    <submittedName>
        <fullName evidence="2">Cytochrome b5 heme-binding domain-containing protein</fullName>
    </submittedName>
</protein>
<proteinExistence type="predicted"/>
<dbReference type="Proteomes" id="UP000887576">
    <property type="component" value="Unplaced"/>
</dbReference>
<accession>A0AC34QUN7</accession>